<evidence type="ECO:0000259" key="7">
    <source>
        <dbReference type="SMART" id="SM00563"/>
    </source>
</evidence>
<evidence type="ECO:0000256" key="5">
    <source>
        <dbReference type="ARBA" id="ARBA00023315"/>
    </source>
</evidence>
<comment type="similarity">
    <text evidence="2">Belongs to the GPAT/DAPAT family.</text>
</comment>
<protein>
    <recommendedName>
        <fullName evidence="7">Phospholipid/glycerol acyltransferase domain-containing protein</fullName>
    </recommendedName>
</protein>
<gene>
    <name evidence="8" type="ORF">B8W69_03935</name>
</gene>
<comment type="caution">
    <text evidence="8">The sequence shown here is derived from an EMBL/GenBank/DDBJ whole genome shotgun (WGS) entry which is preliminary data.</text>
</comment>
<dbReference type="Pfam" id="PF01553">
    <property type="entry name" value="Acyltransferase"/>
    <property type="match status" value="1"/>
</dbReference>
<dbReference type="SUPFAM" id="SSF69593">
    <property type="entry name" value="Glycerol-3-phosphate (1)-acyltransferase"/>
    <property type="match status" value="1"/>
</dbReference>
<dbReference type="PIRSF" id="PIRSF000437">
    <property type="entry name" value="GPAT_DHAPAT"/>
    <property type="match status" value="1"/>
</dbReference>
<evidence type="ECO:0000256" key="4">
    <source>
        <dbReference type="ARBA" id="ARBA00023136"/>
    </source>
</evidence>
<comment type="subcellular location">
    <subcellularLocation>
        <location evidence="1">Endomembrane system</location>
        <topology evidence="1">Peripheral membrane protein</topology>
    </subcellularLocation>
</comment>
<dbReference type="PANTHER" id="PTHR12563:SF17">
    <property type="entry name" value="DIHYDROXYACETONE PHOSPHATE ACYLTRANSFERASE"/>
    <property type="match status" value="1"/>
</dbReference>
<dbReference type="PANTHER" id="PTHR12563">
    <property type="entry name" value="GLYCEROL-3-PHOSPHATE ACYLTRANSFERASE"/>
    <property type="match status" value="1"/>
</dbReference>
<feature type="domain" description="Phospholipid/glycerol acyltransferase" evidence="7">
    <location>
        <begin position="122"/>
        <end position="249"/>
    </location>
</feature>
<dbReference type="GO" id="GO:0006629">
    <property type="term" value="P:lipid metabolic process"/>
    <property type="evidence" value="ECO:0007669"/>
    <property type="project" value="InterPro"/>
</dbReference>
<evidence type="ECO:0000313" key="8">
    <source>
        <dbReference type="EMBL" id="OSC31597.1"/>
    </source>
</evidence>
<organism evidence="8 9">
    <name type="scientific">Mycolicibacterium vulneris</name>
    <dbReference type="NCBI Taxonomy" id="547163"/>
    <lineage>
        <taxon>Bacteria</taxon>
        <taxon>Bacillati</taxon>
        <taxon>Actinomycetota</taxon>
        <taxon>Actinomycetes</taxon>
        <taxon>Mycobacteriales</taxon>
        <taxon>Mycobacteriaceae</taxon>
        <taxon>Mycolicibacterium</taxon>
    </lineage>
</organism>
<dbReference type="GO" id="GO:0005886">
    <property type="term" value="C:plasma membrane"/>
    <property type="evidence" value="ECO:0007669"/>
    <property type="project" value="TreeGrafter"/>
</dbReference>
<evidence type="ECO:0000256" key="2">
    <source>
        <dbReference type="ARBA" id="ARBA00007937"/>
    </source>
</evidence>
<dbReference type="InterPro" id="IPR045520">
    <property type="entry name" value="GPAT/DHAPAT_C"/>
</dbReference>
<dbReference type="SMART" id="SM00563">
    <property type="entry name" value="PlsC"/>
    <property type="match status" value="1"/>
</dbReference>
<dbReference type="CDD" id="cd07993">
    <property type="entry name" value="LPLAT_DHAPAT-like"/>
    <property type="match status" value="1"/>
</dbReference>
<evidence type="ECO:0000256" key="1">
    <source>
        <dbReference type="ARBA" id="ARBA00004184"/>
    </source>
</evidence>
<dbReference type="AlphaFoldDB" id="A0A1X2LCB7"/>
<dbReference type="InterPro" id="IPR022284">
    <property type="entry name" value="GPAT/DHAPAT"/>
</dbReference>
<name>A0A1X2LCB7_9MYCO</name>
<evidence type="ECO:0000313" key="9">
    <source>
        <dbReference type="Proteomes" id="UP000242320"/>
    </source>
</evidence>
<keyword evidence="4" id="KW-0472">Membrane</keyword>
<dbReference type="InterPro" id="IPR002123">
    <property type="entry name" value="Plipid/glycerol_acylTrfase"/>
</dbReference>
<proteinExistence type="inferred from homology"/>
<keyword evidence="3" id="KW-0808">Transferase</keyword>
<keyword evidence="5" id="KW-0012">Acyltransferase</keyword>
<dbReference type="Pfam" id="PF19277">
    <property type="entry name" value="GPAT_C"/>
    <property type="match status" value="1"/>
</dbReference>
<keyword evidence="6" id="KW-0175">Coiled coil</keyword>
<reference evidence="8 9" key="1">
    <citation type="submission" date="2017-04" db="EMBL/GenBank/DDBJ databases">
        <title>The new phylogeny of genus Mycobacterium.</title>
        <authorList>
            <person name="Tortoli E."/>
            <person name="Trovato A."/>
            <person name="Cirillo D.M."/>
        </authorList>
    </citation>
    <scope>NUCLEOTIDE SEQUENCE [LARGE SCALE GENOMIC DNA]</scope>
    <source>
        <strain evidence="8 9">DSM 45247</strain>
    </source>
</reference>
<evidence type="ECO:0000256" key="3">
    <source>
        <dbReference type="ARBA" id="ARBA00022679"/>
    </source>
</evidence>
<dbReference type="EMBL" id="NCXM01000003">
    <property type="protein sequence ID" value="OSC31597.1"/>
    <property type="molecule type" value="Genomic_DNA"/>
</dbReference>
<evidence type="ECO:0000256" key="6">
    <source>
        <dbReference type="SAM" id="Coils"/>
    </source>
</evidence>
<accession>A0A1X2LCB7</accession>
<feature type="coiled-coil region" evidence="6">
    <location>
        <begin position="603"/>
        <end position="630"/>
    </location>
</feature>
<dbReference type="Proteomes" id="UP000242320">
    <property type="component" value="Unassembled WGS sequence"/>
</dbReference>
<sequence length="642" mass="70887">MVGCDRESVGGGAKMTVLPDRLTRLLHLTGAAATDAPDDAEALLNSDGFLRAVVRLASQLGRDEADVRAEAADYVREMAATHVPAVVCAWKAVSAWMIRGFQLVIDDDELAKLRALDRDHALIFLISHRSYLDQFSFPPRLTQEGISPTFGLAGANLNFFPLGTLARRNGFIPVRRATADMPVYRLALRALVGQMVASGRNLVWSIEGGRTRTGKLRPPRYGLLRYVTDAVESVRSERTLAVPVSILFDQLPLHEVKLMTAESRGLPKKPENARWLLSYARSLRHRLGRIYINFGSPVSLHARMVALRADGLTDRQVVERIALDICHRINQATPVTATAAVCVAMLGEARGLTLDEVCATVAPLARYLRARGWPVAGGADLTDRATVSQTLHALVGSGVLTCYSEGPAKVWGIGGDQHLIVAVYRNSAIHVLVMRAIAELALLAIVRIPGATKRTGWEKALAVRELLKFDFFFAGRAEFADELWNEFATMTGRRHDPSAPLDTEEAARSLHESDLLVAHLVLRPFIDAYRVVAEELMNLGPAPDIDKEQLLTKCLRLARQWSLQHRITEESVSGEMFATALKMARHRGLLDAEAARHVLMDGRAALVTELEDLQQSIDELARMRRNLRRSDTCRGNPGFHDR</sequence>
<dbReference type="GO" id="GO:0012505">
    <property type="term" value="C:endomembrane system"/>
    <property type="evidence" value="ECO:0007669"/>
    <property type="project" value="UniProtKB-SubCell"/>
</dbReference>
<dbReference type="GO" id="GO:0008374">
    <property type="term" value="F:O-acyltransferase activity"/>
    <property type="evidence" value="ECO:0007669"/>
    <property type="project" value="InterPro"/>
</dbReference>
<dbReference type="InterPro" id="IPR041728">
    <property type="entry name" value="GPAT/DHAPAT_LPLAT"/>
</dbReference>
<keyword evidence="9" id="KW-1185">Reference proteome</keyword>